<protein>
    <recommendedName>
        <fullName evidence="3">Cystatin domain-containing protein</fullName>
    </recommendedName>
</protein>
<evidence type="ECO:0008006" key="3">
    <source>
        <dbReference type="Google" id="ProtNLM"/>
    </source>
</evidence>
<dbReference type="EMBL" id="OZ021736">
    <property type="protein sequence ID" value="CAK9315837.1"/>
    <property type="molecule type" value="Genomic_DNA"/>
</dbReference>
<reference evidence="1 2" key="1">
    <citation type="submission" date="2024-03" db="EMBL/GenBank/DDBJ databases">
        <authorList>
            <person name="Gkanogiannis A."/>
            <person name="Becerra Lopez-Lavalle L."/>
        </authorList>
    </citation>
    <scope>NUCLEOTIDE SEQUENCE [LARGE SCALE GENOMIC DNA]</scope>
</reference>
<accession>A0ABP0Y778</accession>
<name>A0ABP0Y778_9ROSI</name>
<dbReference type="Gene3D" id="3.10.450.10">
    <property type="match status" value="1"/>
</dbReference>
<sequence>MSSVSLKPIKDIDDESVQEVGRKAVEHYNESKVNKNHVKFKRVVSGLRGSGLSPTVEQSYELVVVVEEDECNSSYVAKVNVLILAINFPPTYNVIAFEPILEYKK</sequence>
<dbReference type="InterPro" id="IPR046350">
    <property type="entry name" value="Cystatin_sf"/>
</dbReference>
<proteinExistence type="predicted"/>
<evidence type="ECO:0000313" key="2">
    <source>
        <dbReference type="Proteomes" id="UP001642487"/>
    </source>
</evidence>
<dbReference type="SUPFAM" id="SSF54403">
    <property type="entry name" value="Cystatin/monellin"/>
    <property type="match status" value="1"/>
</dbReference>
<gene>
    <name evidence="1" type="ORF">CITCOLO1_LOCUS7671</name>
</gene>
<evidence type="ECO:0000313" key="1">
    <source>
        <dbReference type="EMBL" id="CAK9315837.1"/>
    </source>
</evidence>
<keyword evidence="2" id="KW-1185">Reference proteome</keyword>
<dbReference type="Proteomes" id="UP001642487">
    <property type="component" value="Chromosome 2"/>
</dbReference>
<organism evidence="1 2">
    <name type="scientific">Citrullus colocynthis</name>
    <name type="common">colocynth</name>
    <dbReference type="NCBI Taxonomy" id="252529"/>
    <lineage>
        <taxon>Eukaryota</taxon>
        <taxon>Viridiplantae</taxon>
        <taxon>Streptophyta</taxon>
        <taxon>Embryophyta</taxon>
        <taxon>Tracheophyta</taxon>
        <taxon>Spermatophyta</taxon>
        <taxon>Magnoliopsida</taxon>
        <taxon>eudicotyledons</taxon>
        <taxon>Gunneridae</taxon>
        <taxon>Pentapetalae</taxon>
        <taxon>rosids</taxon>
        <taxon>fabids</taxon>
        <taxon>Cucurbitales</taxon>
        <taxon>Cucurbitaceae</taxon>
        <taxon>Benincaseae</taxon>
        <taxon>Citrullus</taxon>
    </lineage>
</organism>